<gene>
    <name evidence="3" type="ORF">Mgrana_02940</name>
</gene>
<keyword evidence="2" id="KW-0732">Signal</keyword>
<dbReference type="AlphaFoldDB" id="A0A399F6A6"/>
<evidence type="ECO:0000256" key="1">
    <source>
        <dbReference type="SAM" id="MobiDB-lite"/>
    </source>
</evidence>
<accession>A0A399F6A6</accession>
<reference evidence="3 4" key="1">
    <citation type="submission" date="2018-08" db="EMBL/GenBank/DDBJ databases">
        <title>Meiothermus granaticius genome AF-68 sequencing project.</title>
        <authorList>
            <person name="Da Costa M.S."/>
            <person name="Albuquerque L."/>
            <person name="Raposo P."/>
            <person name="Froufe H.J.C."/>
            <person name="Barroso C.S."/>
            <person name="Egas C."/>
        </authorList>
    </citation>
    <scope>NUCLEOTIDE SEQUENCE [LARGE SCALE GENOMIC DNA]</scope>
    <source>
        <strain evidence="3 4">AF-68</strain>
    </source>
</reference>
<feature type="signal peptide" evidence="2">
    <location>
        <begin position="1"/>
        <end position="16"/>
    </location>
</feature>
<dbReference type="EMBL" id="QWLB01000055">
    <property type="protein sequence ID" value="RIH91156.1"/>
    <property type="molecule type" value="Genomic_DNA"/>
</dbReference>
<dbReference type="Proteomes" id="UP000266178">
    <property type="component" value="Unassembled WGS sequence"/>
</dbReference>
<proteinExistence type="predicted"/>
<name>A0A399F6A6_9DEIN</name>
<dbReference type="PROSITE" id="PS51257">
    <property type="entry name" value="PROKAR_LIPOPROTEIN"/>
    <property type="match status" value="1"/>
</dbReference>
<comment type="caution">
    <text evidence="3">The sequence shown here is derived from an EMBL/GenBank/DDBJ whole genome shotgun (WGS) entry which is preliminary data.</text>
</comment>
<protein>
    <submittedName>
        <fullName evidence="3">Uncharacterized protein</fullName>
    </submittedName>
</protein>
<keyword evidence="4" id="KW-1185">Reference proteome</keyword>
<feature type="region of interest" description="Disordered" evidence="1">
    <location>
        <begin position="338"/>
        <end position="358"/>
    </location>
</feature>
<evidence type="ECO:0000313" key="4">
    <source>
        <dbReference type="Proteomes" id="UP000266178"/>
    </source>
</evidence>
<evidence type="ECO:0000313" key="3">
    <source>
        <dbReference type="EMBL" id="RIH91156.1"/>
    </source>
</evidence>
<sequence>MAMRLIPLLLTALLLAACNQQVKTSSKPAPPPLDPPADGPITWTYDHDSGRLVLWMKEAAAGLELNIYIEDLEGQHRTQWYGIAPYDVQSNPARWPIKSLYGNEGYIIHYALDTTWDKRYGGRKFYWKYRYKTSTQQEPWQFEAPVGPVTFQVIDRFPWEEPGQTISPRDVSIRDSLDTGPIIKPFLGCLQENLDEYRSRGLYAFSAHTTAIQWFDEPVSKPGYPSFTYQWIWSDGIYDGFIGTTVPDGTYLADPRPQPLQKIAALDNRLHRQIVVAYAEGTGPFPHAWEKRYWRLAGRGFGAFEQPDGSVKCEFGEWRLDEVTDPDLIAWMDSWRTTKRSQPPYDSPVDPRLIPQGW</sequence>
<evidence type="ECO:0000256" key="2">
    <source>
        <dbReference type="SAM" id="SignalP"/>
    </source>
</evidence>
<feature type="chain" id="PRO_5017283981" evidence="2">
    <location>
        <begin position="17"/>
        <end position="358"/>
    </location>
</feature>
<organism evidence="3 4">
    <name type="scientific">Meiothermus granaticius NBRC 107808</name>
    <dbReference type="NCBI Taxonomy" id="1227551"/>
    <lineage>
        <taxon>Bacteria</taxon>
        <taxon>Thermotogati</taxon>
        <taxon>Deinococcota</taxon>
        <taxon>Deinococci</taxon>
        <taxon>Thermales</taxon>
        <taxon>Thermaceae</taxon>
        <taxon>Meiothermus</taxon>
    </lineage>
</organism>